<evidence type="ECO:0000313" key="1">
    <source>
        <dbReference type="EMBL" id="KAK5088480.1"/>
    </source>
</evidence>
<reference evidence="1 2" key="1">
    <citation type="submission" date="2023-08" db="EMBL/GenBank/DDBJ databases">
        <title>Black Yeasts Isolated from many extreme environments.</title>
        <authorList>
            <person name="Coleine C."/>
            <person name="Stajich J.E."/>
            <person name="Selbmann L."/>
        </authorList>
    </citation>
    <scope>NUCLEOTIDE SEQUENCE [LARGE SCALE GENOMIC DNA]</scope>
    <source>
        <strain evidence="1 2">CCFEE 5910</strain>
    </source>
</reference>
<name>A0AAN7Y898_9EURO</name>
<dbReference type="Proteomes" id="UP001309876">
    <property type="component" value="Unassembled WGS sequence"/>
</dbReference>
<comment type="caution">
    <text evidence="1">The sequence shown here is derived from an EMBL/GenBank/DDBJ whole genome shotgun (WGS) entry which is preliminary data.</text>
</comment>
<organism evidence="1 2">
    <name type="scientific">Lithohypha guttulata</name>
    <dbReference type="NCBI Taxonomy" id="1690604"/>
    <lineage>
        <taxon>Eukaryota</taxon>
        <taxon>Fungi</taxon>
        <taxon>Dikarya</taxon>
        <taxon>Ascomycota</taxon>
        <taxon>Pezizomycotina</taxon>
        <taxon>Eurotiomycetes</taxon>
        <taxon>Chaetothyriomycetidae</taxon>
        <taxon>Chaetothyriales</taxon>
        <taxon>Trichomeriaceae</taxon>
        <taxon>Lithohypha</taxon>
    </lineage>
</organism>
<sequence length="225" mass="25364">MFSQVAIDFARSLRQRDFWVILSHFIKDHADFKFKELDSSVSDMVLQIPDSGTYEHMLILDARPADAEYPRLNAWLNSTCNQASRTVLLISSKHNDHFMQTLQNLQLHLLDERALVPVLPLADTAELGVVVAAYCCKRRDYSLTSDAQLYSDPLAWAVSSSPRRLLTAHEVTKVIELCGSIKGLAYVIKTAEGQTRLRHSVGDETASLIMEFWDDEWLAHGGTSL</sequence>
<keyword evidence="2" id="KW-1185">Reference proteome</keyword>
<protein>
    <submittedName>
        <fullName evidence="1">Uncharacterized protein</fullName>
    </submittedName>
</protein>
<dbReference type="AlphaFoldDB" id="A0AAN7Y898"/>
<accession>A0AAN7Y898</accession>
<dbReference type="EMBL" id="JAVRRJ010000002">
    <property type="protein sequence ID" value="KAK5088480.1"/>
    <property type="molecule type" value="Genomic_DNA"/>
</dbReference>
<evidence type="ECO:0000313" key="2">
    <source>
        <dbReference type="Proteomes" id="UP001309876"/>
    </source>
</evidence>
<proteinExistence type="predicted"/>
<gene>
    <name evidence="1" type="ORF">LTR05_002698</name>
</gene>